<keyword evidence="3 8" id="KW-0812">Transmembrane</keyword>
<evidence type="ECO:0000256" key="2">
    <source>
        <dbReference type="ARBA" id="ARBA00007685"/>
    </source>
</evidence>
<evidence type="ECO:0000313" key="10">
    <source>
        <dbReference type="Proteomes" id="UP000253472"/>
    </source>
</evidence>
<evidence type="ECO:0000313" key="9">
    <source>
        <dbReference type="EMBL" id="RCK54496.1"/>
    </source>
</evidence>
<name>A0A367XLG9_9ASCO</name>
<dbReference type="EMBL" id="QLNQ01000030">
    <property type="protein sequence ID" value="RCK54496.1"/>
    <property type="molecule type" value="Genomic_DNA"/>
</dbReference>
<evidence type="ECO:0000256" key="1">
    <source>
        <dbReference type="ARBA" id="ARBA00004643"/>
    </source>
</evidence>
<keyword evidence="7 8" id="KW-0472">Membrane</keyword>
<keyword evidence="5" id="KW-0735">Signal-anchor</keyword>
<proteinExistence type="inferred from homology"/>
<dbReference type="AlphaFoldDB" id="A0A367XLG9"/>
<dbReference type="SUPFAM" id="SSF103464">
    <property type="entry name" value="Oligosaccharyltransferase subunit ost4p"/>
    <property type="match status" value="1"/>
</dbReference>
<evidence type="ECO:0000256" key="4">
    <source>
        <dbReference type="ARBA" id="ARBA00022824"/>
    </source>
</evidence>
<evidence type="ECO:0000256" key="5">
    <source>
        <dbReference type="ARBA" id="ARBA00022968"/>
    </source>
</evidence>
<organism evidence="9 10">
    <name type="scientific">Candida viswanathii</name>
    <dbReference type="NCBI Taxonomy" id="5486"/>
    <lineage>
        <taxon>Eukaryota</taxon>
        <taxon>Fungi</taxon>
        <taxon>Dikarya</taxon>
        <taxon>Ascomycota</taxon>
        <taxon>Saccharomycotina</taxon>
        <taxon>Pichiomycetes</taxon>
        <taxon>Debaryomycetaceae</taxon>
        <taxon>Candida/Lodderomyces clade</taxon>
        <taxon>Candida</taxon>
    </lineage>
</organism>
<sequence length="78" mass="8545">MITDDQLNTIALTFGFSSIILIIIYHAISTNTKKLQESNSTATATVESNIAAEELVAGRVYETYRYNLQCLGKSSALL</sequence>
<comment type="subcellular location">
    <subcellularLocation>
        <location evidence="1">Endoplasmic reticulum membrane</location>
        <topology evidence="1">Single-pass type III membrane protein</topology>
    </subcellularLocation>
</comment>
<dbReference type="GO" id="GO:0005789">
    <property type="term" value="C:endoplasmic reticulum membrane"/>
    <property type="evidence" value="ECO:0007669"/>
    <property type="project" value="UniProtKB-SubCell"/>
</dbReference>
<gene>
    <name evidence="9" type="primary">OST4_1</name>
    <name evidence="9" type="ORF">Cantr_04495</name>
</gene>
<dbReference type="Pfam" id="PF10215">
    <property type="entry name" value="Ost4"/>
    <property type="match status" value="1"/>
</dbReference>
<dbReference type="GO" id="GO:0016740">
    <property type="term" value="F:transferase activity"/>
    <property type="evidence" value="ECO:0007669"/>
    <property type="project" value="UniProtKB-KW"/>
</dbReference>
<dbReference type="OrthoDB" id="2124077at2759"/>
<evidence type="ECO:0000256" key="3">
    <source>
        <dbReference type="ARBA" id="ARBA00022692"/>
    </source>
</evidence>
<dbReference type="InterPro" id="IPR018943">
    <property type="entry name" value="Oligosaccaryltransferase"/>
</dbReference>
<evidence type="ECO:0000256" key="6">
    <source>
        <dbReference type="ARBA" id="ARBA00022989"/>
    </source>
</evidence>
<dbReference type="InterPro" id="IPR036330">
    <property type="entry name" value="Ost4p_sf"/>
</dbReference>
<dbReference type="Proteomes" id="UP000253472">
    <property type="component" value="Unassembled WGS sequence"/>
</dbReference>
<keyword evidence="9" id="KW-0808">Transferase</keyword>
<comment type="caution">
    <text evidence="9">The sequence shown here is derived from an EMBL/GenBank/DDBJ whole genome shotgun (WGS) entry which is preliminary data.</text>
</comment>
<keyword evidence="6 8" id="KW-1133">Transmembrane helix</keyword>
<feature type="transmembrane region" description="Helical" evidence="8">
    <location>
        <begin position="6"/>
        <end position="28"/>
    </location>
</feature>
<evidence type="ECO:0000256" key="7">
    <source>
        <dbReference type="ARBA" id="ARBA00023136"/>
    </source>
</evidence>
<accession>A0A367XLG9</accession>
<keyword evidence="10" id="KW-1185">Reference proteome</keyword>
<keyword evidence="4" id="KW-0256">Endoplasmic reticulum</keyword>
<evidence type="ECO:0000256" key="8">
    <source>
        <dbReference type="SAM" id="Phobius"/>
    </source>
</evidence>
<protein>
    <submittedName>
        <fullName evidence="9">Dolichyl-diphosphooligosaccharide--protein glycosyltransferase subunit</fullName>
    </submittedName>
</protein>
<comment type="similarity">
    <text evidence="2">Belongs to the OST4 family.</text>
</comment>
<reference evidence="9 10" key="1">
    <citation type="submission" date="2018-06" db="EMBL/GenBank/DDBJ databases">
        <title>Whole genome sequencing of Candida tropicalis (genome annotated by CSBL at Korea University).</title>
        <authorList>
            <person name="Ahn J."/>
        </authorList>
    </citation>
    <scope>NUCLEOTIDE SEQUENCE [LARGE SCALE GENOMIC DNA]</scope>
    <source>
        <strain evidence="9 10">ATCC 20962</strain>
    </source>
</reference>